<dbReference type="RefSeq" id="WP_251742889.1">
    <property type="nucleotide sequence ID" value="NZ_JBHUOJ010000008.1"/>
</dbReference>
<sequence>MGVAYDELCKLTGVTAEEMSDSEVMLEWEKAALIWEPLMKLTGDPVIELHLGMELNDRQTGMVGFLMESSKNIDDAFQSFCTYSKMVAPMADFR</sequence>
<protein>
    <submittedName>
        <fullName evidence="2">AraC family transcriptional regulator ligand-binding domain-containing protein</fullName>
    </submittedName>
</protein>
<name>A0ABW5X4K0_9FLAO</name>
<reference evidence="3" key="1">
    <citation type="journal article" date="2019" name="Int. J. Syst. Evol. Microbiol.">
        <title>The Global Catalogue of Microorganisms (GCM) 10K type strain sequencing project: providing services to taxonomists for standard genome sequencing and annotation.</title>
        <authorList>
            <consortium name="The Broad Institute Genomics Platform"/>
            <consortium name="The Broad Institute Genome Sequencing Center for Infectious Disease"/>
            <person name="Wu L."/>
            <person name="Ma J."/>
        </authorList>
    </citation>
    <scope>NUCLEOTIDE SEQUENCE [LARGE SCALE GENOMIC DNA]</scope>
    <source>
        <strain evidence="3">KCTC 52925</strain>
    </source>
</reference>
<dbReference type="Pfam" id="PF12625">
    <property type="entry name" value="Arabinose_bd"/>
    <property type="match status" value="1"/>
</dbReference>
<gene>
    <name evidence="2" type="ORF">ACFSYS_04370</name>
</gene>
<evidence type="ECO:0000313" key="3">
    <source>
        <dbReference type="Proteomes" id="UP001597438"/>
    </source>
</evidence>
<dbReference type="Proteomes" id="UP001597438">
    <property type="component" value="Unassembled WGS sequence"/>
</dbReference>
<feature type="domain" description="HTH-type transcriptional regulator AraC-type N-terminal" evidence="1">
    <location>
        <begin position="2"/>
        <end position="94"/>
    </location>
</feature>
<evidence type="ECO:0000259" key="1">
    <source>
        <dbReference type="Pfam" id="PF12625"/>
    </source>
</evidence>
<keyword evidence="3" id="KW-1185">Reference proteome</keyword>
<proteinExistence type="predicted"/>
<organism evidence="2 3">
    <name type="scientific">Christiangramia antarctica</name>
    <dbReference type="NCBI Taxonomy" id="2058158"/>
    <lineage>
        <taxon>Bacteria</taxon>
        <taxon>Pseudomonadati</taxon>
        <taxon>Bacteroidota</taxon>
        <taxon>Flavobacteriia</taxon>
        <taxon>Flavobacteriales</taxon>
        <taxon>Flavobacteriaceae</taxon>
        <taxon>Christiangramia</taxon>
    </lineage>
</organism>
<comment type="caution">
    <text evidence="2">The sequence shown here is derived from an EMBL/GenBank/DDBJ whole genome shotgun (WGS) entry which is preliminary data.</text>
</comment>
<accession>A0ABW5X4K0</accession>
<dbReference type="InterPro" id="IPR032687">
    <property type="entry name" value="AraC-type_N"/>
</dbReference>
<dbReference type="EMBL" id="JBHUOJ010000008">
    <property type="protein sequence ID" value="MFD2832511.1"/>
    <property type="molecule type" value="Genomic_DNA"/>
</dbReference>
<evidence type="ECO:0000313" key="2">
    <source>
        <dbReference type="EMBL" id="MFD2832511.1"/>
    </source>
</evidence>